<dbReference type="Proteomes" id="UP000637906">
    <property type="component" value="Unassembled WGS sequence"/>
</dbReference>
<keyword evidence="3" id="KW-1185">Reference proteome</keyword>
<organism evidence="2 3">
    <name type="scientific">Candidatus Mesenet longicola</name>
    <dbReference type="NCBI Taxonomy" id="1892558"/>
    <lineage>
        <taxon>Bacteria</taxon>
        <taxon>Pseudomonadati</taxon>
        <taxon>Pseudomonadota</taxon>
        <taxon>Alphaproteobacteria</taxon>
        <taxon>Rickettsiales</taxon>
        <taxon>Anaplasmataceae</taxon>
        <taxon>Candidatus Mesenet</taxon>
    </lineage>
</organism>
<feature type="repeat" description="TPR" evidence="1">
    <location>
        <begin position="97"/>
        <end position="130"/>
    </location>
</feature>
<sequence length="251" mass="29042">MIKILIFILILLQSFSIYADEEVFSQIAKAIKGGHSSVVNDSDFLEKRSDKFEIKVSENLTNVSHFLRKAKIAFDMGSIEVAESFYRQILDKFPKNKSALIGLGNLYYVQKDYKKAHEMYLVLLKEYPQDTTVILNYFTVVSDYDPDFALREMLNLSDDINFAPLYASIGLLYLKADELNNAKDYMISALSLEPENVFYIYNLAIIFDRLSDFKNAAFFYQKLASLQDKDTIKNIPTQQIRSRLKFINSYL</sequence>
<dbReference type="Pfam" id="PF13181">
    <property type="entry name" value="TPR_8"/>
    <property type="match status" value="1"/>
</dbReference>
<evidence type="ECO:0008006" key="4">
    <source>
        <dbReference type="Google" id="ProtNLM"/>
    </source>
</evidence>
<dbReference type="Gene3D" id="1.25.40.10">
    <property type="entry name" value="Tetratricopeptide repeat domain"/>
    <property type="match status" value="2"/>
</dbReference>
<reference evidence="2 3" key="1">
    <citation type="journal article" date="2021" name="Microb. Ecol.">
        <title>Candidatus Mesenet longicola: Novel Endosymbionts of Brontispa longissima that Induce Cytoplasmic Incompatibility.</title>
        <authorList>
            <person name="Takano S."/>
            <person name="Gotoh Y."/>
            <person name="Hayashi T."/>
        </authorList>
    </citation>
    <scope>NUCLEOTIDE SEQUENCE [LARGE SCALE GENOMIC DNA]</scope>
    <source>
        <strain evidence="2">L5</strain>
    </source>
</reference>
<dbReference type="PROSITE" id="PS50005">
    <property type="entry name" value="TPR"/>
    <property type="match status" value="2"/>
</dbReference>
<proteinExistence type="predicted"/>
<dbReference type="SUPFAM" id="SSF48452">
    <property type="entry name" value="TPR-like"/>
    <property type="match status" value="1"/>
</dbReference>
<accession>A0A8J3HVI7</accession>
<dbReference type="PANTHER" id="PTHR12558:SF13">
    <property type="entry name" value="CELL DIVISION CYCLE PROTEIN 27 HOMOLOG"/>
    <property type="match status" value="1"/>
</dbReference>
<dbReference type="AlphaFoldDB" id="A0A8J3HVI7"/>
<dbReference type="EMBL" id="BNGU01000002">
    <property type="protein sequence ID" value="GHM59081.1"/>
    <property type="molecule type" value="Genomic_DNA"/>
</dbReference>
<feature type="repeat" description="TPR" evidence="1">
    <location>
        <begin position="163"/>
        <end position="196"/>
    </location>
</feature>
<evidence type="ECO:0000313" key="3">
    <source>
        <dbReference type="Proteomes" id="UP000637906"/>
    </source>
</evidence>
<keyword evidence="1" id="KW-0802">TPR repeat</keyword>
<gene>
    <name evidence="2" type="ORF">sL5_00740</name>
</gene>
<dbReference type="InterPro" id="IPR019734">
    <property type="entry name" value="TPR_rpt"/>
</dbReference>
<name>A0A8J3HVI7_9RICK</name>
<comment type="caution">
    <text evidence="2">The sequence shown here is derived from an EMBL/GenBank/DDBJ whole genome shotgun (WGS) entry which is preliminary data.</text>
</comment>
<dbReference type="SMART" id="SM00028">
    <property type="entry name" value="TPR"/>
    <property type="match status" value="4"/>
</dbReference>
<dbReference type="Pfam" id="PF14559">
    <property type="entry name" value="TPR_19"/>
    <property type="match status" value="1"/>
</dbReference>
<dbReference type="PANTHER" id="PTHR12558">
    <property type="entry name" value="CELL DIVISION CYCLE 16,23,27"/>
    <property type="match status" value="1"/>
</dbReference>
<dbReference type="InterPro" id="IPR011990">
    <property type="entry name" value="TPR-like_helical_dom_sf"/>
</dbReference>
<protein>
    <recommendedName>
        <fullName evidence="4">Tetratricopeptide repeat protein</fullName>
    </recommendedName>
</protein>
<evidence type="ECO:0000313" key="2">
    <source>
        <dbReference type="EMBL" id="GHM59081.1"/>
    </source>
</evidence>
<evidence type="ECO:0000256" key="1">
    <source>
        <dbReference type="PROSITE-ProRule" id="PRU00339"/>
    </source>
</evidence>